<dbReference type="SUPFAM" id="SSF48498">
    <property type="entry name" value="Tetracyclin repressor-like, C-terminal domain"/>
    <property type="match status" value="1"/>
</dbReference>
<dbReference type="PROSITE" id="PS01081">
    <property type="entry name" value="HTH_TETR_1"/>
    <property type="match status" value="1"/>
</dbReference>
<dbReference type="InterPro" id="IPR036271">
    <property type="entry name" value="Tet_transcr_reg_TetR-rel_C_sf"/>
</dbReference>
<dbReference type="InterPro" id="IPR013572">
    <property type="entry name" value="Tscrpt_reg_MAATS_C"/>
</dbReference>
<evidence type="ECO:0000259" key="6">
    <source>
        <dbReference type="PROSITE" id="PS50977"/>
    </source>
</evidence>
<dbReference type="OrthoDB" id="9798857at2"/>
<proteinExistence type="predicted"/>
<dbReference type="STRING" id="1519643.SAMN06295933_0040"/>
<evidence type="ECO:0000313" key="7">
    <source>
        <dbReference type="EMBL" id="SME87800.1"/>
    </source>
</evidence>
<dbReference type="Pfam" id="PF00440">
    <property type="entry name" value="TetR_N"/>
    <property type="match status" value="1"/>
</dbReference>
<feature type="domain" description="HTH tetR-type" evidence="6">
    <location>
        <begin position="10"/>
        <end position="70"/>
    </location>
</feature>
<dbReference type="Proteomes" id="UP000192906">
    <property type="component" value="Unassembled WGS sequence"/>
</dbReference>
<dbReference type="PANTHER" id="PTHR43479:SF11">
    <property type="entry name" value="ACREF_ENVCD OPERON REPRESSOR-RELATED"/>
    <property type="match status" value="1"/>
</dbReference>
<dbReference type="GO" id="GO:0003677">
    <property type="term" value="F:DNA binding"/>
    <property type="evidence" value="ECO:0007669"/>
    <property type="project" value="UniProtKB-UniRule"/>
</dbReference>
<keyword evidence="3 5" id="KW-0238">DNA-binding</keyword>
<keyword evidence="1" id="KW-0678">Repressor</keyword>
<sequence length="205" mass="23969">MARKTKEEAEKTRQALLASAFKVFSTKGYAKTTLQDIAEDSGVTRGAVYWHFKNKIDLFEKLLDHAFLPVRNILFSKFEETSSPQEILVTLMKIWLHHVTSDQNFRTAFEIIFNKTEWSEELMPCKLKYKDEELRFIKKVELIFENGIKEGAFRKDLKPAVASSFYYSSLFGLAQYSLFFKNELDINKEIDSFINMFLHSCICEN</sequence>
<reference evidence="8" key="1">
    <citation type="submission" date="2017-04" db="EMBL/GenBank/DDBJ databases">
        <authorList>
            <person name="Varghese N."/>
            <person name="Submissions S."/>
        </authorList>
    </citation>
    <scope>NUCLEOTIDE SEQUENCE [LARGE SCALE GENOMIC DNA]</scope>
    <source>
        <strain evidence="8">K3S</strain>
    </source>
</reference>
<name>A0A1X7C0X5_9BACT</name>
<keyword evidence="2" id="KW-0805">Transcription regulation</keyword>
<dbReference type="PRINTS" id="PR00455">
    <property type="entry name" value="HTHTETR"/>
</dbReference>
<accession>A0A1X7C0X5</accession>
<dbReference type="Pfam" id="PF08361">
    <property type="entry name" value="TetR_C_2"/>
    <property type="match status" value="1"/>
</dbReference>
<dbReference type="InterPro" id="IPR023772">
    <property type="entry name" value="DNA-bd_HTH_TetR-type_CS"/>
</dbReference>
<dbReference type="InterPro" id="IPR001647">
    <property type="entry name" value="HTH_TetR"/>
</dbReference>
<dbReference type="PANTHER" id="PTHR43479">
    <property type="entry name" value="ACREF/ENVCD OPERON REPRESSOR-RELATED"/>
    <property type="match status" value="1"/>
</dbReference>
<dbReference type="PROSITE" id="PS50977">
    <property type="entry name" value="HTH_TETR_2"/>
    <property type="match status" value="1"/>
</dbReference>
<dbReference type="InterPro" id="IPR050624">
    <property type="entry name" value="HTH-type_Tx_Regulator"/>
</dbReference>
<dbReference type="InterPro" id="IPR009057">
    <property type="entry name" value="Homeodomain-like_sf"/>
</dbReference>
<dbReference type="EMBL" id="FWZU01000001">
    <property type="protein sequence ID" value="SME87800.1"/>
    <property type="molecule type" value="Genomic_DNA"/>
</dbReference>
<evidence type="ECO:0000256" key="1">
    <source>
        <dbReference type="ARBA" id="ARBA00022491"/>
    </source>
</evidence>
<keyword evidence="8" id="KW-1185">Reference proteome</keyword>
<dbReference type="SUPFAM" id="SSF46689">
    <property type="entry name" value="Homeodomain-like"/>
    <property type="match status" value="1"/>
</dbReference>
<gene>
    <name evidence="7" type="ORF">SAMN06295933_0040</name>
</gene>
<dbReference type="Gene3D" id="1.10.357.10">
    <property type="entry name" value="Tetracycline Repressor, domain 2"/>
    <property type="match status" value="1"/>
</dbReference>
<feature type="DNA-binding region" description="H-T-H motif" evidence="5">
    <location>
        <begin position="33"/>
        <end position="52"/>
    </location>
</feature>
<evidence type="ECO:0000256" key="5">
    <source>
        <dbReference type="PROSITE-ProRule" id="PRU00335"/>
    </source>
</evidence>
<keyword evidence="4" id="KW-0804">Transcription</keyword>
<organism evidence="7 8">
    <name type="scientific">Desulfovibrio gilichinskyi</name>
    <dbReference type="NCBI Taxonomy" id="1519643"/>
    <lineage>
        <taxon>Bacteria</taxon>
        <taxon>Pseudomonadati</taxon>
        <taxon>Thermodesulfobacteriota</taxon>
        <taxon>Desulfovibrionia</taxon>
        <taxon>Desulfovibrionales</taxon>
        <taxon>Desulfovibrionaceae</taxon>
        <taxon>Desulfovibrio</taxon>
    </lineage>
</organism>
<evidence type="ECO:0000256" key="3">
    <source>
        <dbReference type="ARBA" id="ARBA00023125"/>
    </source>
</evidence>
<dbReference type="AlphaFoldDB" id="A0A1X7C0X5"/>
<evidence type="ECO:0000256" key="2">
    <source>
        <dbReference type="ARBA" id="ARBA00023015"/>
    </source>
</evidence>
<evidence type="ECO:0000256" key="4">
    <source>
        <dbReference type="ARBA" id="ARBA00023163"/>
    </source>
</evidence>
<dbReference type="RefSeq" id="WP_085096605.1">
    <property type="nucleotide sequence ID" value="NZ_FWZU01000001.1"/>
</dbReference>
<evidence type="ECO:0000313" key="8">
    <source>
        <dbReference type="Proteomes" id="UP000192906"/>
    </source>
</evidence>
<protein>
    <submittedName>
        <fullName evidence="7">Transcriptional regulator, TetR family</fullName>
    </submittedName>
</protein>